<dbReference type="OrthoDB" id="1884734at2759"/>
<dbReference type="EMBL" id="RWGY01000004">
    <property type="protein sequence ID" value="TVU48382.1"/>
    <property type="molecule type" value="Genomic_DNA"/>
</dbReference>
<feature type="non-terminal residue" evidence="6">
    <location>
        <position position="1"/>
    </location>
</feature>
<dbReference type="Gene3D" id="1.25.10.10">
    <property type="entry name" value="Leucine-rich Repeat Variant"/>
    <property type="match status" value="2"/>
</dbReference>
<feature type="compositionally biased region" description="Polar residues" evidence="2">
    <location>
        <begin position="1765"/>
        <end position="1774"/>
    </location>
</feature>
<evidence type="ECO:0000256" key="2">
    <source>
        <dbReference type="SAM" id="MobiDB-lite"/>
    </source>
</evidence>
<dbReference type="InterPro" id="IPR045206">
    <property type="entry name" value="Maestro_heat-like_prot"/>
</dbReference>
<dbReference type="InterPro" id="IPR016024">
    <property type="entry name" value="ARM-type_fold"/>
</dbReference>
<dbReference type="Pfam" id="PF23227">
    <property type="entry name" value="HEAT_MROH2B_C"/>
    <property type="match status" value="1"/>
</dbReference>
<dbReference type="PANTHER" id="PTHR23120:SF0">
    <property type="entry name" value="MAESTRO HEAT-LIKE REPEAT FAMILY MEMBER 1"/>
    <property type="match status" value="1"/>
</dbReference>
<keyword evidence="1" id="KW-0677">Repeat</keyword>
<dbReference type="Gramene" id="TVU48382">
    <property type="protein sequence ID" value="TVU48382"/>
    <property type="gene ID" value="EJB05_08016"/>
</dbReference>
<protein>
    <recommendedName>
        <fullName evidence="8">Condensin complex subunit 1 C-terminal domain-containing protein</fullName>
    </recommendedName>
</protein>
<proteinExistence type="predicted"/>
<accession>A0A5J9WI48</accession>
<feature type="region of interest" description="Disordered" evidence="2">
    <location>
        <begin position="1735"/>
        <end position="1774"/>
    </location>
</feature>
<feature type="domain" description="MROH2B-like N-terminal HEAT-repeats" evidence="4">
    <location>
        <begin position="70"/>
        <end position="253"/>
    </location>
</feature>
<dbReference type="PANTHER" id="PTHR23120">
    <property type="entry name" value="MAESTRO-RELATED HEAT DOMAIN-CONTAINING"/>
    <property type="match status" value="1"/>
</dbReference>
<evidence type="ECO:0000259" key="5">
    <source>
        <dbReference type="Pfam" id="PF23227"/>
    </source>
</evidence>
<gene>
    <name evidence="6" type="ORF">EJB05_08016</name>
</gene>
<evidence type="ECO:0000259" key="4">
    <source>
        <dbReference type="Pfam" id="PF23221"/>
    </source>
</evidence>
<dbReference type="SUPFAM" id="SSF48371">
    <property type="entry name" value="ARM repeat"/>
    <property type="match status" value="3"/>
</dbReference>
<name>A0A5J9WI48_9POAL</name>
<comment type="caution">
    <text evidence="6">The sequence shown here is derived from an EMBL/GenBank/DDBJ whole genome shotgun (WGS) entry which is preliminary data.</text>
</comment>
<organism evidence="6 7">
    <name type="scientific">Eragrostis curvula</name>
    <name type="common">weeping love grass</name>
    <dbReference type="NCBI Taxonomy" id="38414"/>
    <lineage>
        <taxon>Eukaryota</taxon>
        <taxon>Viridiplantae</taxon>
        <taxon>Streptophyta</taxon>
        <taxon>Embryophyta</taxon>
        <taxon>Tracheophyta</taxon>
        <taxon>Spermatophyta</taxon>
        <taxon>Magnoliopsida</taxon>
        <taxon>Liliopsida</taxon>
        <taxon>Poales</taxon>
        <taxon>Poaceae</taxon>
        <taxon>PACMAD clade</taxon>
        <taxon>Chloridoideae</taxon>
        <taxon>Eragrostideae</taxon>
        <taxon>Eragrostidinae</taxon>
        <taxon>Eragrostis</taxon>
    </lineage>
</organism>
<dbReference type="Proteomes" id="UP000324897">
    <property type="component" value="Chromosome 5"/>
</dbReference>
<keyword evidence="7" id="KW-1185">Reference proteome</keyword>
<dbReference type="InterPro" id="IPR055406">
    <property type="entry name" value="HEAT_Maestro"/>
</dbReference>
<dbReference type="Pfam" id="PF23221">
    <property type="entry name" value="HEAT_MROH2B_1st"/>
    <property type="match status" value="1"/>
</dbReference>
<dbReference type="InterPro" id="IPR055408">
    <property type="entry name" value="HEAT_MROH2B-like"/>
</dbReference>
<evidence type="ECO:0000259" key="3">
    <source>
        <dbReference type="Pfam" id="PF23210"/>
    </source>
</evidence>
<evidence type="ECO:0008006" key="8">
    <source>
        <dbReference type="Google" id="ProtNLM"/>
    </source>
</evidence>
<dbReference type="GO" id="GO:0005737">
    <property type="term" value="C:cytoplasm"/>
    <property type="evidence" value="ECO:0007669"/>
    <property type="project" value="TreeGrafter"/>
</dbReference>
<feature type="domain" description="Maestro/Maestro-like HEAT-repeats" evidence="5">
    <location>
        <begin position="1455"/>
        <end position="1723"/>
    </location>
</feature>
<evidence type="ECO:0000313" key="6">
    <source>
        <dbReference type="EMBL" id="TVU48382.1"/>
    </source>
</evidence>
<evidence type="ECO:0000313" key="7">
    <source>
        <dbReference type="Proteomes" id="UP000324897"/>
    </source>
</evidence>
<feature type="compositionally biased region" description="Polar residues" evidence="2">
    <location>
        <begin position="1743"/>
        <end position="1758"/>
    </location>
</feature>
<dbReference type="InterPro" id="IPR056282">
    <property type="entry name" value="MROH2B-like_N_HEAT"/>
</dbReference>
<evidence type="ECO:0000256" key="1">
    <source>
        <dbReference type="ARBA" id="ARBA00022737"/>
    </source>
</evidence>
<feature type="domain" description="MROH2B-like HEAT-repeats" evidence="3">
    <location>
        <begin position="286"/>
        <end position="919"/>
    </location>
</feature>
<sequence>MASSAAAASAAALEAVQVLVASLADDSPVARDAALAALREIAPLNPLLVLDCCATVSRGGRRRFGNMAGVFLVMASAVRALDRWDAEREFLRKIAKSATAEIVSSKEYDVDWQRAAASLLVAIGSHDPDLMMEEIFLYFSGPTSALPAMLQILADFASAEALQFTPRLKDVLLRVLPILGSVRDGQRPVFANAFKCWCQAAWQYLGDAPSELPFDSDVMSFMNSVFELLIKVWTGSRDLKVRLSSVEALGEMVGLVTKSQLKSALPRIIPTMLDLYGFYSCIFSEDVCQVLPDINSSSCRCRKDQEVAFVACHSLHNLLNASLLSESGPPLLDFEELTAILVSLLPLASVNTGKDEHYVSKGLKTYNELQHCFLVIGLAYPEDLCMFLLSKCKSKDEASIIGALSTIKHLLPRLLESWHTKQTLLVEIVKSLLEDQSLGIRMALAELIVVMASHCYLSGQPAELAVEFLVRHSALTDDDLNDLNTLKNEYFQDKRFEMKVSLAGLSELRAVCEKGLLLLAITIPEMELVLWPFVLKLIIPKKYTGAVATVCKCITELCRHKLSQTNPLYAEVNASEIPIPEDLFARLVVLLHNPLARGQLATHILTVLCYLGPLFPRNLSLFWQDEVPKMKAYISDPEDLKQDSTYQEIWDGMIINFLAESLDVVNDSEWVISLGDAFARQYDLYDKSDGHSALLHRCLGMLLQKVDDRIYVREKIDWMCRHSSMSIPINRLGLAQGIGLVAASHLDTVLEKLKSILDNAGQSALQRFLSFFSFKAKVEDVDDTYAALALMYGYAARYAPSTVIEARINALVGTNMLGRFLHVQHPTAKQAVITAIDLLGQAVISAAEMGISFPLKRRDQLLEYVLTLMGRDQSNDLTDFSTELLHTQSLALSACTTLVSLEPRLPMETRNRVMKATLGFFALPTEPSSIVGSLITNLIILLGAILLTSGEDGRSRAEQLLHILRQLDPYVSSSVEHQRRRGCVAVQEVLIKFRNLCSGGFGALGSYPTFILNKQIDQGGPRSLSSLPSAFVLPNRDSLSLGERIMAYLPRCADSDTEVRKVAIQIIALFFNISLSLPKQKAYANDIDLESSYSALSSLEDIVSIIRREASVDQTEVFQRVVSSVCILLSKDELVVLLHSCTLATCDKVKQSADASIQAIIMFITRRGKELREADVSRVKQQEMIFGEDLHITKRTTQSLLSSAVSLTDKHSRQEISCLAENTNHIVVFDEVLSVAGRDISTKDLPRIRGGWAIQDVFYAFSQHSVLALRFLEYTLFILHKEPVAVNDSENGETTSESSADDCILQATMFALNAFMRGGGKIGKQAVEQSYPSVLSGLILKLGSLHGLAELGRNELLRSLLIAFQSFCECVGDVEMGKILARDGEQTEKEKWVELVQEVACSSSVKRPKEVLPTCTILCKALNRNQRAEREAAAAALSEFIRHSEEEPTLLEQMVEELCQHVSDDSSTVRSLCLRGLVQIPESQMHKYIQQVLGVILALLEDANESVQLTAVQCLLTVLNLSEQDAVDPILISLLIRLRNLQVSMNTKMRSNAFAAYGALSAYGVGSQRTAFLEQIHATLPRLILHLHDDDLSVRLACRNTFQLLAPLMEVDGLSLLLSKQYFTSDRRSDYEDFIKDLTRQLCRLSPARVDSYLESAIQAFDAPWPVIRANAVCLVSCMLSFLDDQRFIAPYFSQVFATLVGRMSQSPDAIVRAAASSALGILIKRSNMLSSLTSRFDRGDSSRNSQHANSNIETPSEPQEEAVVSQNDAHIEQ</sequence>
<dbReference type="Pfam" id="PF23210">
    <property type="entry name" value="HEAT_Maestro_2"/>
    <property type="match status" value="1"/>
</dbReference>
<reference evidence="6 7" key="1">
    <citation type="journal article" date="2019" name="Sci. Rep.">
        <title>A high-quality genome of Eragrostis curvula grass provides insights into Poaceae evolution and supports new strategies to enhance forage quality.</title>
        <authorList>
            <person name="Carballo J."/>
            <person name="Santos B.A.C.M."/>
            <person name="Zappacosta D."/>
            <person name="Garbus I."/>
            <person name="Selva J.P."/>
            <person name="Gallo C.A."/>
            <person name="Diaz A."/>
            <person name="Albertini E."/>
            <person name="Caccamo M."/>
            <person name="Echenique V."/>
        </authorList>
    </citation>
    <scope>NUCLEOTIDE SEQUENCE [LARGE SCALE GENOMIC DNA]</scope>
    <source>
        <strain evidence="7">cv. Victoria</strain>
        <tissue evidence="6">Leaf</tissue>
    </source>
</reference>
<dbReference type="InterPro" id="IPR011989">
    <property type="entry name" value="ARM-like"/>
</dbReference>